<reference evidence="1 2" key="1">
    <citation type="journal article" date="2024" name="BMC Genomics">
        <title>De novo assembly and annotation of Popillia japonica's genome with initial clues to its potential as an invasive pest.</title>
        <authorList>
            <person name="Cucini C."/>
            <person name="Boschi S."/>
            <person name="Funari R."/>
            <person name="Cardaioli E."/>
            <person name="Iannotti N."/>
            <person name="Marturano G."/>
            <person name="Paoli F."/>
            <person name="Bruttini M."/>
            <person name="Carapelli A."/>
            <person name="Frati F."/>
            <person name="Nardi F."/>
        </authorList>
    </citation>
    <scope>NUCLEOTIDE SEQUENCE [LARGE SCALE GENOMIC DNA]</scope>
    <source>
        <strain evidence="1">DMR45628</strain>
    </source>
</reference>
<dbReference type="Proteomes" id="UP001458880">
    <property type="component" value="Unassembled WGS sequence"/>
</dbReference>
<protein>
    <submittedName>
        <fullName evidence="1">Uncharacterized protein</fullName>
    </submittedName>
</protein>
<evidence type="ECO:0000313" key="2">
    <source>
        <dbReference type="Proteomes" id="UP001458880"/>
    </source>
</evidence>
<keyword evidence="2" id="KW-1185">Reference proteome</keyword>
<organism evidence="1 2">
    <name type="scientific">Popillia japonica</name>
    <name type="common">Japanese beetle</name>
    <dbReference type="NCBI Taxonomy" id="7064"/>
    <lineage>
        <taxon>Eukaryota</taxon>
        <taxon>Metazoa</taxon>
        <taxon>Ecdysozoa</taxon>
        <taxon>Arthropoda</taxon>
        <taxon>Hexapoda</taxon>
        <taxon>Insecta</taxon>
        <taxon>Pterygota</taxon>
        <taxon>Neoptera</taxon>
        <taxon>Endopterygota</taxon>
        <taxon>Coleoptera</taxon>
        <taxon>Polyphaga</taxon>
        <taxon>Scarabaeiformia</taxon>
        <taxon>Scarabaeidae</taxon>
        <taxon>Rutelinae</taxon>
        <taxon>Popillia</taxon>
    </lineage>
</organism>
<sequence>MERARGPKQYHPLSGMIVAFYEPVFPERKKIANVTNVIVSAWSRDMDESEYWWTARICVPWSRDMDESEYWWTARICVR</sequence>
<accession>A0AAW1LDX1</accession>
<evidence type="ECO:0000313" key="1">
    <source>
        <dbReference type="EMBL" id="KAK9731959.1"/>
    </source>
</evidence>
<dbReference type="EMBL" id="JASPKY010000124">
    <property type="protein sequence ID" value="KAK9731959.1"/>
    <property type="molecule type" value="Genomic_DNA"/>
</dbReference>
<gene>
    <name evidence="1" type="ORF">QE152_g13242</name>
</gene>
<proteinExistence type="predicted"/>
<name>A0AAW1LDX1_POPJA</name>
<comment type="caution">
    <text evidence="1">The sequence shown here is derived from an EMBL/GenBank/DDBJ whole genome shotgun (WGS) entry which is preliminary data.</text>
</comment>
<dbReference type="AlphaFoldDB" id="A0AAW1LDX1"/>